<dbReference type="Pfam" id="PF05159">
    <property type="entry name" value="Capsule_synth"/>
    <property type="match status" value="2"/>
</dbReference>
<comment type="caution">
    <text evidence="1">The sequence shown here is derived from an EMBL/GenBank/DDBJ whole genome shotgun (WGS) entry which is preliminary data.</text>
</comment>
<accession>A0ABW1YS09</accession>
<dbReference type="InterPro" id="IPR007833">
    <property type="entry name" value="Capsule_polysaccharide_synth"/>
</dbReference>
<protein>
    <submittedName>
        <fullName evidence="1">Capsular polysaccharide biosynthesis protein</fullName>
    </submittedName>
</protein>
<reference evidence="2" key="1">
    <citation type="journal article" date="2019" name="Int. J. Syst. Evol. Microbiol.">
        <title>The Global Catalogue of Microorganisms (GCM) 10K type strain sequencing project: providing services to taxonomists for standard genome sequencing and annotation.</title>
        <authorList>
            <consortium name="The Broad Institute Genomics Platform"/>
            <consortium name="The Broad Institute Genome Sequencing Center for Infectious Disease"/>
            <person name="Wu L."/>
            <person name="Ma J."/>
        </authorList>
    </citation>
    <scope>NUCLEOTIDE SEQUENCE [LARGE SCALE GENOMIC DNA]</scope>
    <source>
        <strain evidence="2">CGMCC 1.13718</strain>
    </source>
</reference>
<evidence type="ECO:0000313" key="2">
    <source>
        <dbReference type="Proteomes" id="UP001596425"/>
    </source>
</evidence>
<keyword evidence="2" id="KW-1185">Reference proteome</keyword>
<organism evidence="1 2">
    <name type="scientific">Microbulbifer taiwanensis</name>
    <dbReference type="NCBI Taxonomy" id="986746"/>
    <lineage>
        <taxon>Bacteria</taxon>
        <taxon>Pseudomonadati</taxon>
        <taxon>Pseudomonadota</taxon>
        <taxon>Gammaproteobacteria</taxon>
        <taxon>Cellvibrionales</taxon>
        <taxon>Microbulbiferaceae</taxon>
        <taxon>Microbulbifer</taxon>
    </lineage>
</organism>
<dbReference type="Proteomes" id="UP001596425">
    <property type="component" value="Unassembled WGS sequence"/>
</dbReference>
<proteinExistence type="predicted"/>
<dbReference type="RefSeq" id="WP_319024512.1">
    <property type="nucleotide sequence ID" value="NZ_JACZFR010000017.1"/>
</dbReference>
<gene>
    <name evidence="1" type="ORF">ACFQBM_16275</name>
</gene>
<name>A0ABW1YS09_9GAMM</name>
<sequence length="699" mass="77946">MSVIGYCAPGIRRIRHLDALLEARCRFFLRAPAREITHIAGWGLKPTAERARRLAASRGLPYIGIEDGFLRSLGLGVSGSPLHSLAVDHSGIYYDATRPCDLESLIAEAPFGDAELERARRCMALLRKHRLSKYNHAPDKPLRWPDPRPRVLVVDQTFGDASVLYGCADAERFEQMLESALRAHPDAEVCVKVHPDVIAGRKRGYLLEAARRRGCRILAEDISPWALLEAVEQVYVVTSQLGFEALMAGKKVHCFGLPFYAGWGLTEDYASCERRGKNRSLEQVFAAAYLRYCRYINPYTGRRCTLEDTIYLIGEQKRRREQFRGNWIGAGFSPWKRRFVPAFLGPSASVRFVAQKPERLHGVSGGSRVATWASGLKSEFARACGQGGHELWRMEDGFLRSVGLGMDLVMPLSLVLDRRGIYYDASRPSDLETILGETEFDEALLGRARRLRERLVALRLSKYNVGACGTPLPFDPPTNRKVILVPGQVETDASIATGSPRFKTNLELLREVRRCNPHAFIVYKPHPDVVGGGRFGAVGEADSELLFDALVADISIAELLDRVDEVHTLSSLAGFEALLRGVKVVIYGLPFYAGWGLTEDRLLAGPVALDSGLRRNDDGEDVVIPAQAGIQKRRGRQLALDELVAGVLILYPLYIDPRSGDHVNAETAVQILADVRDRPQGTRLGTRLYRLFRNRFMKR</sequence>
<dbReference type="CDD" id="cd16440">
    <property type="entry name" value="beta_Kdo_transferase_KpsC_1"/>
    <property type="match status" value="1"/>
</dbReference>
<evidence type="ECO:0000313" key="1">
    <source>
        <dbReference type="EMBL" id="MFC6634845.1"/>
    </source>
</evidence>
<dbReference type="CDD" id="cd16439">
    <property type="entry name" value="beta_Kdo_transferase_KpsC_2"/>
    <property type="match status" value="1"/>
</dbReference>
<dbReference type="EMBL" id="JBHSVR010000001">
    <property type="protein sequence ID" value="MFC6634845.1"/>
    <property type="molecule type" value="Genomic_DNA"/>
</dbReference>